<protein>
    <submittedName>
        <fullName evidence="2">Uncharacterized protein</fullName>
    </submittedName>
</protein>
<feature type="compositionally biased region" description="Basic and acidic residues" evidence="1">
    <location>
        <begin position="43"/>
        <end position="113"/>
    </location>
</feature>
<feature type="compositionally biased region" description="Basic and acidic residues" evidence="1">
    <location>
        <begin position="120"/>
        <end position="131"/>
    </location>
</feature>
<reference evidence="2" key="1">
    <citation type="journal article" date="2015" name="Front. Microbiol.">
        <title>Combining genomic sequencing methods to explore viral diversity and reveal potential virus-host interactions.</title>
        <authorList>
            <person name="Chow C.E."/>
            <person name="Winget D.M."/>
            <person name="White R.A.III."/>
            <person name="Hallam S.J."/>
            <person name="Suttle C.A."/>
        </authorList>
    </citation>
    <scope>NUCLEOTIDE SEQUENCE</scope>
    <source>
        <strain evidence="2">Oxic1_8</strain>
    </source>
</reference>
<reference evidence="2" key="2">
    <citation type="submission" date="2015-03" db="EMBL/GenBank/DDBJ databases">
        <authorList>
            <person name="Chow C.-E.T."/>
            <person name="Winget D.M."/>
            <person name="White R.A.III."/>
            <person name="Hallam S.J."/>
            <person name="Suttle C.A."/>
        </authorList>
    </citation>
    <scope>NUCLEOTIDE SEQUENCE</scope>
    <source>
        <strain evidence="2">Oxic1_8</strain>
    </source>
</reference>
<evidence type="ECO:0000256" key="1">
    <source>
        <dbReference type="SAM" id="MobiDB-lite"/>
    </source>
</evidence>
<proteinExistence type="predicted"/>
<evidence type="ECO:0000313" key="2">
    <source>
        <dbReference type="EMBL" id="AKH48410.1"/>
    </source>
</evidence>
<feature type="region of interest" description="Disordered" evidence="1">
    <location>
        <begin position="16"/>
        <end position="131"/>
    </location>
</feature>
<feature type="compositionally biased region" description="Low complexity" evidence="1">
    <location>
        <begin position="26"/>
        <end position="37"/>
    </location>
</feature>
<accession>A0A0F7L950</accession>
<feature type="region of interest" description="Disordered" evidence="1">
    <location>
        <begin position="169"/>
        <end position="198"/>
    </location>
</feature>
<sequence>MHENRFACLDSWRVRAAQSDRRKTTGGSPQSVGGVSSIPTGRSSREDRHHQHRPDTRDTGRDQGIRAGLLERFRGQSDGGVRDARTGQHRLAETADRRTRRVESDERVTDGQGRRTRNVSGRETRTKTGTRLRPDQRGIRLRPRHRLDRSDRGVGLVALREMRVRFVASESRSLARSRKPDRARRIPLRRPVLTEPGS</sequence>
<organism evidence="2">
    <name type="scientific">uncultured marine virus</name>
    <dbReference type="NCBI Taxonomy" id="186617"/>
    <lineage>
        <taxon>Viruses</taxon>
        <taxon>environmental samples</taxon>
    </lineage>
</organism>
<dbReference type="EMBL" id="KR029603">
    <property type="protein sequence ID" value="AKH48410.1"/>
    <property type="molecule type" value="Genomic_DNA"/>
</dbReference>
<name>A0A0F7L950_9VIRU</name>